<gene>
    <name evidence="2" type="ORF">Acy02nite_69470</name>
</gene>
<comment type="caution">
    <text evidence="2">The sequence shown here is derived from an EMBL/GenBank/DDBJ whole genome shotgun (WGS) entry which is preliminary data.</text>
</comment>
<sequence>MPRSKPSGDGSSYGRPRGSPGASSVKAGQDAASTSVQGGRSQRSRASPGRSRPSPADRRPAEPATPEGRAARAFVDQLAGNPRTVKGKSARELADLFTAAGYTSYPEQTRKAGTSGKAVQVRVFGHPLITNIEVHPGGGRHTPEGSPYWRISLNVNGRIWVVPGDFRGAERLAGQVVRHDE</sequence>
<dbReference type="RefSeq" id="WP_203750624.1">
    <property type="nucleotide sequence ID" value="NZ_BAAAUC010000077.1"/>
</dbReference>
<evidence type="ECO:0000313" key="2">
    <source>
        <dbReference type="EMBL" id="GID69066.1"/>
    </source>
</evidence>
<proteinExistence type="predicted"/>
<feature type="compositionally biased region" description="Low complexity" evidence="1">
    <location>
        <begin position="7"/>
        <end position="24"/>
    </location>
</feature>
<reference evidence="2" key="1">
    <citation type="submission" date="2021-01" db="EMBL/GenBank/DDBJ databases">
        <title>Whole genome shotgun sequence of Actinoplanes cyaneus NBRC 14990.</title>
        <authorList>
            <person name="Komaki H."/>
            <person name="Tamura T."/>
        </authorList>
    </citation>
    <scope>NUCLEOTIDE SEQUENCE</scope>
    <source>
        <strain evidence="2">NBRC 14990</strain>
    </source>
</reference>
<organism evidence="2 3">
    <name type="scientific">Actinoplanes cyaneus</name>
    <dbReference type="NCBI Taxonomy" id="52696"/>
    <lineage>
        <taxon>Bacteria</taxon>
        <taxon>Bacillati</taxon>
        <taxon>Actinomycetota</taxon>
        <taxon>Actinomycetes</taxon>
        <taxon>Micromonosporales</taxon>
        <taxon>Micromonosporaceae</taxon>
        <taxon>Actinoplanes</taxon>
    </lineage>
</organism>
<accession>A0A919MFC0</accession>
<feature type="compositionally biased region" description="Low complexity" evidence="1">
    <location>
        <begin position="40"/>
        <end position="54"/>
    </location>
</feature>
<dbReference type="Proteomes" id="UP000619479">
    <property type="component" value="Unassembled WGS sequence"/>
</dbReference>
<evidence type="ECO:0000313" key="3">
    <source>
        <dbReference type="Proteomes" id="UP000619479"/>
    </source>
</evidence>
<dbReference type="AlphaFoldDB" id="A0A919MFC0"/>
<evidence type="ECO:0000256" key="1">
    <source>
        <dbReference type="SAM" id="MobiDB-lite"/>
    </source>
</evidence>
<feature type="region of interest" description="Disordered" evidence="1">
    <location>
        <begin position="1"/>
        <end position="86"/>
    </location>
</feature>
<keyword evidence="3" id="KW-1185">Reference proteome</keyword>
<protein>
    <submittedName>
        <fullName evidence="2">Uncharacterized protein</fullName>
    </submittedName>
</protein>
<name>A0A919MFC0_9ACTN</name>
<dbReference type="EMBL" id="BOMH01000058">
    <property type="protein sequence ID" value="GID69066.1"/>
    <property type="molecule type" value="Genomic_DNA"/>
</dbReference>